<keyword evidence="11" id="KW-1185">Reference proteome</keyword>
<keyword evidence="3" id="KW-0479">Metal-binding</keyword>
<dbReference type="PANTHER" id="PTHR24092:SF174">
    <property type="entry name" value="PHOSPHOLIPID-TRANSPORTING ATPASE DNF3-RELATED"/>
    <property type="match status" value="1"/>
</dbReference>
<evidence type="ECO:0000256" key="1">
    <source>
        <dbReference type="ARBA" id="ARBA00004141"/>
    </source>
</evidence>
<dbReference type="InterPro" id="IPR001757">
    <property type="entry name" value="P_typ_ATPase"/>
</dbReference>
<dbReference type="InterPro" id="IPR036412">
    <property type="entry name" value="HAD-like_sf"/>
</dbReference>
<keyword evidence="4" id="KW-0460">Magnesium</keyword>
<dbReference type="AlphaFoldDB" id="A0A4P9Y3L3"/>
<proteinExistence type="predicted"/>
<keyword evidence="2 8" id="KW-0812">Transmembrane</keyword>
<feature type="transmembrane region" description="Helical" evidence="8">
    <location>
        <begin position="693"/>
        <end position="718"/>
    </location>
</feature>
<dbReference type="InterPro" id="IPR023298">
    <property type="entry name" value="ATPase_P-typ_TM_dom_sf"/>
</dbReference>
<dbReference type="Proteomes" id="UP000267251">
    <property type="component" value="Unassembled WGS sequence"/>
</dbReference>
<dbReference type="Gene3D" id="3.40.1110.10">
    <property type="entry name" value="Calcium-transporting ATPase, cytoplasmic domain N"/>
    <property type="match status" value="1"/>
</dbReference>
<dbReference type="InterPro" id="IPR032630">
    <property type="entry name" value="P_typ_ATPase_c"/>
</dbReference>
<organism evidence="10 11">
    <name type="scientific">Piptocephalis cylindrospora</name>
    <dbReference type="NCBI Taxonomy" id="1907219"/>
    <lineage>
        <taxon>Eukaryota</taxon>
        <taxon>Fungi</taxon>
        <taxon>Fungi incertae sedis</taxon>
        <taxon>Zoopagomycota</taxon>
        <taxon>Zoopagomycotina</taxon>
        <taxon>Zoopagomycetes</taxon>
        <taxon>Zoopagales</taxon>
        <taxon>Piptocephalidaceae</taxon>
        <taxon>Piptocephalis</taxon>
    </lineage>
</organism>
<dbReference type="GO" id="GO:0005524">
    <property type="term" value="F:ATP binding"/>
    <property type="evidence" value="ECO:0007669"/>
    <property type="project" value="InterPro"/>
</dbReference>
<gene>
    <name evidence="10" type="ORF">BJ684DRAFT_20044</name>
</gene>
<dbReference type="GO" id="GO:0005802">
    <property type="term" value="C:trans-Golgi network"/>
    <property type="evidence" value="ECO:0007669"/>
    <property type="project" value="TreeGrafter"/>
</dbReference>
<dbReference type="NCBIfam" id="TIGR01494">
    <property type="entry name" value="ATPase_P-type"/>
    <property type="match status" value="1"/>
</dbReference>
<dbReference type="GO" id="GO:0016887">
    <property type="term" value="F:ATP hydrolysis activity"/>
    <property type="evidence" value="ECO:0007669"/>
    <property type="project" value="InterPro"/>
</dbReference>
<protein>
    <recommendedName>
        <fullName evidence="9">P-type ATPase C-terminal domain-containing protein</fullName>
    </recommendedName>
</protein>
<evidence type="ECO:0000256" key="2">
    <source>
        <dbReference type="ARBA" id="ARBA00022692"/>
    </source>
</evidence>
<dbReference type="PANTHER" id="PTHR24092">
    <property type="entry name" value="PROBABLE PHOSPHOLIPID-TRANSPORTING ATPASE"/>
    <property type="match status" value="1"/>
</dbReference>
<keyword evidence="5 8" id="KW-1133">Transmembrane helix</keyword>
<dbReference type="GO" id="GO:0140326">
    <property type="term" value="F:ATPase-coupled intramembrane lipid transporter activity"/>
    <property type="evidence" value="ECO:0007669"/>
    <property type="project" value="TreeGrafter"/>
</dbReference>
<evidence type="ECO:0000256" key="8">
    <source>
        <dbReference type="SAM" id="Phobius"/>
    </source>
</evidence>
<feature type="region of interest" description="Disordered" evidence="7">
    <location>
        <begin position="762"/>
        <end position="784"/>
    </location>
</feature>
<evidence type="ECO:0000256" key="4">
    <source>
        <dbReference type="ARBA" id="ARBA00022842"/>
    </source>
</evidence>
<dbReference type="OrthoDB" id="377733at2759"/>
<accession>A0A4P9Y3L3</accession>
<evidence type="ECO:0000313" key="11">
    <source>
        <dbReference type="Proteomes" id="UP000267251"/>
    </source>
</evidence>
<dbReference type="EMBL" id="KZ988013">
    <property type="protein sequence ID" value="RKP13465.1"/>
    <property type="molecule type" value="Genomic_DNA"/>
</dbReference>
<dbReference type="Pfam" id="PF13246">
    <property type="entry name" value="Cation_ATPase"/>
    <property type="match status" value="1"/>
</dbReference>
<dbReference type="Pfam" id="PF16212">
    <property type="entry name" value="PhoLip_ATPase_C"/>
    <property type="match status" value="1"/>
</dbReference>
<dbReference type="SUPFAM" id="SSF81665">
    <property type="entry name" value="Calcium ATPase, transmembrane domain M"/>
    <property type="match status" value="1"/>
</dbReference>
<dbReference type="GO" id="GO:0045332">
    <property type="term" value="P:phospholipid translocation"/>
    <property type="evidence" value="ECO:0007669"/>
    <property type="project" value="TreeGrafter"/>
</dbReference>
<dbReference type="Gene3D" id="3.40.50.1000">
    <property type="entry name" value="HAD superfamily/HAD-like"/>
    <property type="match status" value="1"/>
</dbReference>
<sequence length="817" mass="88987">MDHEKSSGADRAILDIPLEDQMFQGPSPDEQALVEGMAKMGWRLLQGADRASGEGDKSLVVVEDAGGERSTFHLLAILAFTTARRRMSVVVGMPDGTVVLLTKGADSSVLPLCTDDSAFGSNPSDKKAAEAEGRDPEVKGEGGKRHLQEFASQGLRTLVYARRTIPQEEWVQWRDGPWKRAERAIVGREEAQAEAASLLENSMTVCGVSAVEDRLQRGVPETVGQLRTAGVRVWMLTGDKLETAVNIGRSCGLIGGGMSVVEISAGGHGEEGGGEEGEEGEEELERRVRRRLEALSQEQSSGGGDRMAVVVDGTVLSLILTPVLATSSKAKEEEGGEGEKGFSSRVKRWGSKGWSSSSHHISTAFSSLLSLPRRLLCRPPPSSLSSIGPRPLLDLFLDVALPAATVICCRVSPAQKAGVVRAVRTREPRSVSLAIGDGGNDIAMIQEAQVGIGIAGREGLAAARASDYSIGQFRFLARLLLVHGAWSYGRVAKFTLGTFHKCACFYVTQAAFQAMNGYSGTSLYEQWTLSLYNTIFSSLPVMVVGVTERACTARTLLRHPELYGSGRRGEAFNLRVFWRWQGTAILQSILCVAIPYLSYCGIGGSGEGVGSTPQLYLLGITVYTSVLIVVTCKVCFLEARYWSPLTLIAAVLSLGAWALFQLSYSLAYPKAGSDMGYSIRGVFIRAAFKGVDFWLVILLTSSLALLPDLAAQVTWNVFRPSLAFMHQEREAWERRTRTRARWWQWRRDVGIEEGIEADWPGKEEEWEKEAPLAPKATGKLGRDDTTGPMGWLTRVRIPWKRPKTNPAILPMEETVSI</sequence>
<evidence type="ECO:0000256" key="7">
    <source>
        <dbReference type="SAM" id="MobiDB-lite"/>
    </source>
</evidence>
<evidence type="ECO:0000313" key="10">
    <source>
        <dbReference type="EMBL" id="RKP13465.1"/>
    </source>
</evidence>
<evidence type="ECO:0000256" key="5">
    <source>
        <dbReference type="ARBA" id="ARBA00022989"/>
    </source>
</evidence>
<feature type="region of interest" description="Disordered" evidence="7">
    <location>
        <begin position="115"/>
        <end position="142"/>
    </location>
</feature>
<feature type="region of interest" description="Disordered" evidence="7">
    <location>
        <begin position="264"/>
        <end position="283"/>
    </location>
</feature>
<feature type="compositionally biased region" description="Basic and acidic residues" evidence="7">
    <location>
        <begin position="124"/>
        <end position="142"/>
    </location>
</feature>
<reference evidence="11" key="1">
    <citation type="journal article" date="2018" name="Nat. Microbiol.">
        <title>Leveraging single-cell genomics to expand the fungal tree of life.</title>
        <authorList>
            <person name="Ahrendt S.R."/>
            <person name="Quandt C.A."/>
            <person name="Ciobanu D."/>
            <person name="Clum A."/>
            <person name="Salamov A."/>
            <person name="Andreopoulos B."/>
            <person name="Cheng J.F."/>
            <person name="Woyke T."/>
            <person name="Pelin A."/>
            <person name="Henrissat B."/>
            <person name="Reynolds N.K."/>
            <person name="Benny G.L."/>
            <person name="Smith M.E."/>
            <person name="James T.Y."/>
            <person name="Grigoriev I.V."/>
        </authorList>
    </citation>
    <scope>NUCLEOTIDE SEQUENCE [LARGE SCALE GENOMIC DNA]</scope>
</reference>
<dbReference type="InterPro" id="IPR023214">
    <property type="entry name" value="HAD_sf"/>
</dbReference>
<keyword evidence="6 8" id="KW-0472">Membrane</keyword>
<feature type="transmembrane region" description="Helical" evidence="8">
    <location>
        <begin position="615"/>
        <end position="636"/>
    </location>
</feature>
<feature type="domain" description="P-type ATPase C-terminal" evidence="9">
    <location>
        <begin position="463"/>
        <end position="721"/>
    </location>
</feature>
<dbReference type="SUPFAM" id="SSF56784">
    <property type="entry name" value="HAD-like"/>
    <property type="match status" value="1"/>
</dbReference>
<dbReference type="GO" id="GO:0006892">
    <property type="term" value="P:post-Golgi vesicle-mediated transport"/>
    <property type="evidence" value="ECO:0007669"/>
    <property type="project" value="TreeGrafter"/>
</dbReference>
<dbReference type="GO" id="GO:0032456">
    <property type="term" value="P:endocytic recycling"/>
    <property type="evidence" value="ECO:0007669"/>
    <property type="project" value="TreeGrafter"/>
</dbReference>
<dbReference type="SUPFAM" id="SSF81660">
    <property type="entry name" value="Metal cation-transporting ATPase, ATP-binding domain N"/>
    <property type="match status" value="1"/>
</dbReference>
<evidence type="ECO:0000256" key="6">
    <source>
        <dbReference type="ARBA" id="ARBA00023136"/>
    </source>
</evidence>
<feature type="compositionally biased region" description="Acidic residues" evidence="7">
    <location>
        <begin position="272"/>
        <end position="283"/>
    </location>
</feature>
<dbReference type="GO" id="GO:0005886">
    <property type="term" value="C:plasma membrane"/>
    <property type="evidence" value="ECO:0007669"/>
    <property type="project" value="TreeGrafter"/>
</dbReference>
<feature type="transmembrane region" description="Helical" evidence="8">
    <location>
        <begin position="641"/>
        <end position="660"/>
    </location>
</feature>
<name>A0A4P9Y3L3_9FUNG</name>
<evidence type="ECO:0000259" key="9">
    <source>
        <dbReference type="Pfam" id="PF16212"/>
    </source>
</evidence>
<dbReference type="GO" id="GO:0046872">
    <property type="term" value="F:metal ion binding"/>
    <property type="evidence" value="ECO:0007669"/>
    <property type="project" value="UniProtKB-KW"/>
</dbReference>
<comment type="subcellular location">
    <subcellularLocation>
        <location evidence="1">Membrane</location>
        <topology evidence="1">Multi-pass membrane protein</topology>
    </subcellularLocation>
</comment>
<dbReference type="InterPro" id="IPR023299">
    <property type="entry name" value="ATPase_P-typ_cyto_dom_N"/>
</dbReference>
<evidence type="ECO:0000256" key="3">
    <source>
        <dbReference type="ARBA" id="ARBA00022723"/>
    </source>
</evidence>